<proteinExistence type="predicted"/>
<name>A0A1D1YSK0_9ARAE</name>
<evidence type="ECO:0000313" key="2">
    <source>
        <dbReference type="EMBL" id="JAT57643.1"/>
    </source>
</evidence>
<gene>
    <name evidence="2" type="primary">ITC_2</name>
    <name evidence="2" type="ORF">g.113612</name>
</gene>
<evidence type="ECO:0000256" key="1">
    <source>
        <dbReference type="SAM" id="SignalP"/>
    </source>
</evidence>
<feature type="chain" id="PRO_5008900454" evidence="1">
    <location>
        <begin position="36"/>
        <end position="119"/>
    </location>
</feature>
<dbReference type="AlphaFoldDB" id="A0A1D1YSK0"/>
<dbReference type="PANTHER" id="PTHR33107:SF5">
    <property type="entry name" value="KUNITZ TRYPSIN INHIBITOR 5"/>
    <property type="match status" value="1"/>
</dbReference>
<dbReference type="Pfam" id="PF00197">
    <property type="entry name" value="Kunitz_legume"/>
    <property type="match status" value="1"/>
</dbReference>
<sequence length="119" mass="13019">GIPPNTSCRFSKRSNMELILLLLSFLLLSSTTSNASDPVLDSDGDELQRGKLYYARSTLRGAGAGGLRLESLKGSCPLYVTKSWPQDLDGQPLEFLPENENVDTVLEGRTLNIKFAVKT</sequence>
<accession>A0A1D1YSK0</accession>
<dbReference type="GO" id="GO:0004866">
    <property type="term" value="F:endopeptidase inhibitor activity"/>
    <property type="evidence" value="ECO:0007669"/>
    <property type="project" value="InterPro"/>
</dbReference>
<feature type="non-terminal residue" evidence="2">
    <location>
        <position position="119"/>
    </location>
</feature>
<feature type="non-terminal residue" evidence="2">
    <location>
        <position position="1"/>
    </location>
</feature>
<reference evidence="2" key="1">
    <citation type="submission" date="2015-07" db="EMBL/GenBank/DDBJ databases">
        <title>Transcriptome Assembly of Anthurium amnicola.</title>
        <authorList>
            <person name="Suzuki J."/>
        </authorList>
    </citation>
    <scope>NUCLEOTIDE SEQUENCE</scope>
</reference>
<dbReference type="PRINTS" id="PR00291">
    <property type="entry name" value="KUNITZINHBTR"/>
</dbReference>
<dbReference type="InterPro" id="IPR011065">
    <property type="entry name" value="Kunitz_inhibitor_STI-like_sf"/>
</dbReference>
<dbReference type="Gene3D" id="2.80.10.50">
    <property type="match status" value="1"/>
</dbReference>
<dbReference type="InterPro" id="IPR002160">
    <property type="entry name" value="Prot_inh_Kunz-lg"/>
</dbReference>
<dbReference type="SUPFAM" id="SSF50386">
    <property type="entry name" value="STI-like"/>
    <property type="match status" value="1"/>
</dbReference>
<organism evidence="2">
    <name type="scientific">Anthurium amnicola</name>
    <dbReference type="NCBI Taxonomy" id="1678845"/>
    <lineage>
        <taxon>Eukaryota</taxon>
        <taxon>Viridiplantae</taxon>
        <taxon>Streptophyta</taxon>
        <taxon>Embryophyta</taxon>
        <taxon>Tracheophyta</taxon>
        <taxon>Spermatophyta</taxon>
        <taxon>Magnoliopsida</taxon>
        <taxon>Liliopsida</taxon>
        <taxon>Araceae</taxon>
        <taxon>Pothoideae</taxon>
        <taxon>Potheae</taxon>
        <taxon>Anthurium</taxon>
    </lineage>
</organism>
<dbReference type="PANTHER" id="PTHR33107">
    <property type="entry name" value="KUNITZ TRYPSIN INHIBITOR 2"/>
    <property type="match status" value="1"/>
</dbReference>
<feature type="signal peptide" evidence="1">
    <location>
        <begin position="1"/>
        <end position="35"/>
    </location>
</feature>
<keyword evidence="1" id="KW-0732">Signal</keyword>
<protein>
    <submittedName>
        <fullName evidence="2">Trypsin/chymotrypsin inhibitor</fullName>
    </submittedName>
</protein>
<dbReference type="EMBL" id="GDJX01010293">
    <property type="protein sequence ID" value="JAT57643.1"/>
    <property type="molecule type" value="Transcribed_RNA"/>
</dbReference>